<evidence type="ECO:0000256" key="1">
    <source>
        <dbReference type="SAM" id="MobiDB-lite"/>
    </source>
</evidence>
<keyword evidence="4" id="KW-1185">Reference proteome</keyword>
<protein>
    <submittedName>
        <fullName evidence="3">Uncharacterized protein</fullName>
    </submittedName>
</protein>
<evidence type="ECO:0000256" key="2">
    <source>
        <dbReference type="SAM" id="Phobius"/>
    </source>
</evidence>
<sequence>MGGFETSIFGGIGGGVLGVLLIIGVGIWLSSRYSRSGDEQRHAATAGMRHQDMERWVASIDIAAPPLEQPTVFSASGTPRGSWISRTGPSPGVSELSVGPRSVTGSQSNIDTNTVEKAESRLPPPLPPARAYGTSDWR</sequence>
<reference evidence="3" key="1">
    <citation type="submission" date="2022-07" db="EMBL/GenBank/DDBJ databases">
        <title>Draft genome sequence of Zalerion maritima ATCC 34329, a (micro)plastics degrading marine fungus.</title>
        <authorList>
            <person name="Paco A."/>
            <person name="Goncalves M.F.M."/>
            <person name="Rocha-Santos T.A.P."/>
            <person name="Alves A."/>
        </authorList>
    </citation>
    <scope>NUCLEOTIDE SEQUENCE</scope>
    <source>
        <strain evidence="3">ATCC 34329</strain>
    </source>
</reference>
<feature type="transmembrane region" description="Helical" evidence="2">
    <location>
        <begin position="6"/>
        <end position="29"/>
    </location>
</feature>
<accession>A0AAD5RIG0</accession>
<feature type="compositionally biased region" description="Polar residues" evidence="1">
    <location>
        <begin position="103"/>
        <end position="113"/>
    </location>
</feature>
<organism evidence="3 4">
    <name type="scientific">Zalerion maritima</name>
    <dbReference type="NCBI Taxonomy" id="339359"/>
    <lineage>
        <taxon>Eukaryota</taxon>
        <taxon>Fungi</taxon>
        <taxon>Dikarya</taxon>
        <taxon>Ascomycota</taxon>
        <taxon>Pezizomycotina</taxon>
        <taxon>Sordariomycetes</taxon>
        <taxon>Lulworthiomycetidae</taxon>
        <taxon>Lulworthiales</taxon>
        <taxon>Lulworthiaceae</taxon>
        <taxon>Zalerion</taxon>
    </lineage>
</organism>
<dbReference type="Proteomes" id="UP001201980">
    <property type="component" value="Unassembled WGS sequence"/>
</dbReference>
<dbReference type="AlphaFoldDB" id="A0AAD5RIG0"/>
<evidence type="ECO:0000313" key="3">
    <source>
        <dbReference type="EMBL" id="KAJ2894921.1"/>
    </source>
</evidence>
<keyword evidence="2" id="KW-1133">Transmembrane helix</keyword>
<keyword evidence="2" id="KW-0812">Transmembrane</keyword>
<proteinExistence type="predicted"/>
<comment type="caution">
    <text evidence="3">The sequence shown here is derived from an EMBL/GenBank/DDBJ whole genome shotgun (WGS) entry which is preliminary data.</text>
</comment>
<feature type="compositionally biased region" description="Polar residues" evidence="1">
    <location>
        <begin position="71"/>
        <end position="88"/>
    </location>
</feature>
<name>A0AAD5RIG0_9PEZI</name>
<keyword evidence="2" id="KW-0472">Membrane</keyword>
<evidence type="ECO:0000313" key="4">
    <source>
        <dbReference type="Proteomes" id="UP001201980"/>
    </source>
</evidence>
<feature type="region of interest" description="Disordered" evidence="1">
    <location>
        <begin position="68"/>
        <end position="138"/>
    </location>
</feature>
<dbReference type="EMBL" id="JAKWBI020000446">
    <property type="protein sequence ID" value="KAJ2894921.1"/>
    <property type="molecule type" value="Genomic_DNA"/>
</dbReference>
<gene>
    <name evidence="3" type="ORF">MKZ38_007090</name>
</gene>